<protein>
    <submittedName>
        <fullName evidence="1">Uncharacterized protein</fullName>
    </submittedName>
</protein>
<keyword evidence="2" id="KW-1185">Reference proteome</keyword>
<reference evidence="1 2" key="1">
    <citation type="submission" date="2018-06" db="EMBL/GenBank/DDBJ databases">
        <authorList>
            <consortium name="Pathogen Informatics"/>
            <person name="Doyle S."/>
        </authorList>
    </citation>
    <scope>NUCLEOTIDE SEQUENCE [LARGE SCALE GENOMIC DNA]</scope>
    <source>
        <strain evidence="1 2">NCTC11535</strain>
    </source>
</reference>
<dbReference type="EMBL" id="UAPQ01000003">
    <property type="protein sequence ID" value="SPT53084.1"/>
    <property type="molecule type" value="Genomic_DNA"/>
</dbReference>
<comment type="caution">
    <text evidence="1">The sequence shown here is derived from an EMBL/GenBank/DDBJ whole genome shotgun (WGS) entry which is preliminary data.</text>
</comment>
<name>A0ABY1VLV3_9ACTO</name>
<gene>
    <name evidence="1" type="ORF">NCTC11535_00742</name>
</gene>
<proteinExistence type="predicted"/>
<evidence type="ECO:0000313" key="1">
    <source>
        <dbReference type="EMBL" id="SPT53084.1"/>
    </source>
</evidence>
<dbReference type="Proteomes" id="UP000250006">
    <property type="component" value="Unassembled WGS sequence"/>
</dbReference>
<sequence>MLHAQHPRDREAVNIRVHHADVQPLSSHCSRQISRHGGLTHPALAGGHRVDAREIARLSERNHRLGGPAPEATAQLRPVFIVHSAQLHLDRRNTVQGTDLALDVGANGVLQGTASHRQQHVDCDGAVLRHLHGFDHVQVGDRAADLWVDYTGQSLVHGFLRGDRHDVILGRGESTPCTASAARPLGCGSGPRISRPGAVRPEVCCRFAVFRLLQLLDVFVQLRAGTPFLHQNLLQHVPQL</sequence>
<accession>A0ABY1VLV3</accession>
<evidence type="ECO:0000313" key="2">
    <source>
        <dbReference type="Proteomes" id="UP000250006"/>
    </source>
</evidence>
<organism evidence="1 2">
    <name type="scientific">Actinomyces bovis</name>
    <dbReference type="NCBI Taxonomy" id="1658"/>
    <lineage>
        <taxon>Bacteria</taxon>
        <taxon>Bacillati</taxon>
        <taxon>Actinomycetota</taxon>
        <taxon>Actinomycetes</taxon>
        <taxon>Actinomycetales</taxon>
        <taxon>Actinomycetaceae</taxon>
        <taxon>Actinomyces</taxon>
    </lineage>
</organism>